<evidence type="ECO:0000256" key="1">
    <source>
        <dbReference type="SAM" id="Phobius"/>
    </source>
</evidence>
<sequence length="182" mass="20489">MLELSALLTNDNITAACIGSAFTVIGALVGAFVAFWLNLNIEKRKTRNKKIEELVYELEKLKHSMLKNILIIKKEASMERNTYFESRKLSDEHINELTKPNSITVAKLICKIHFKDLIDSITTVESKNDEYIDFCAKARRAVYESKLTDEVKEVSIANAIAALEGVVNEIKSLIDIVVNKAN</sequence>
<dbReference type="Proteomes" id="UP000321307">
    <property type="component" value="Unassembled WGS sequence"/>
</dbReference>
<keyword evidence="1" id="KW-1133">Transmembrane helix</keyword>
<keyword evidence="1" id="KW-0812">Transmembrane</keyword>
<evidence type="ECO:0000313" key="3">
    <source>
        <dbReference type="Proteomes" id="UP000321307"/>
    </source>
</evidence>
<evidence type="ECO:0000313" key="2">
    <source>
        <dbReference type="EMBL" id="TXE27098.1"/>
    </source>
</evidence>
<dbReference type="AlphaFoldDB" id="A0A9X9C2M0"/>
<organism evidence="2 3">
    <name type="scientific">Serratia ureilytica</name>
    <dbReference type="NCBI Taxonomy" id="300181"/>
    <lineage>
        <taxon>Bacteria</taxon>
        <taxon>Pseudomonadati</taxon>
        <taxon>Pseudomonadota</taxon>
        <taxon>Gammaproteobacteria</taxon>
        <taxon>Enterobacterales</taxon>
        <taxon>Yersiniaceae</taxon>
        <taxon>Serratia</taxon>
    </lineage>
</organism>
<accession>A0A9X9C2M0</accession>
<name>A0A9X9C2M0_9GAMM</name>
<keyword evidence="1" id="KW-0472">Membrane</keyword>
<reference evidence="2 3" key="1">
    <citation type="submission" date="2019-07" db="EMBL/GenBank/DDBJ databases">
        <title>Serratia strains were isolated from fresh produce.</title>
        <authorList>
            <person name="Cho G.-S."/>
            <person name="Stein M."/>
            <person name="Lee W."/>
            <person name="Suh S.H."/>
            <person name="Franz C.M.A.P."/>
        </authorList>
    </citation>
    <scope>NUCLEOTIDE SEQUENCE [LARGE SCALE GENOMIC DNA]</scope>
    <source>
        <strain evidence="2 3">S17</strain>
    </source>
</reference>
<protein>
    <submittedName>
        <fullName evidence="2">Uncharacterized protein</fullName>
    </submittedName>
</protein>
<proteinExistence type="predicted"/>
<gene>
    <name evidence="2" type="ORF">FOT63_19425</name>
</gene>
<feature type="transmembrane region" description="Helical" evidence="1">
    <location>
        <begin position="12"/>
        <end position="39"/>
    </location>
</feature>
<dbReference type="EMBL" id="VOUP01000012">
    <property type="protein sequence ID" value="TXE27098.1"/>
    <property type="molecule type" value="Genomic_DNA"/>
</dbReference>
<dbReference type="RefSeq" id="WP_147838764.1">
    <property type="nucleotide sequence ID" value="NZ_VOUP01000012.1"/>
</dbReference>
<comment type="caution">
    <text evidence="2">The sequence shown here is derived from an EMBL/GenBank/DDBJ whole genome shotgun (WGS) entry which is preliminary data.</text>
</comment>